<reference evidence="3" key="1">
    <citation type="submission" date="2019-02" db="EMBL/GenBank/DDBJ databases">
        <title>Glaciihabitans arcticus sp. nov., a psychrotolerant bacterium isolated from polar soil.</title>
        <authorList>
            <person name="Dahal R.H."/>
        </authorList>
    </citation>
    <scope>NUCLEOTIDE SEQUENCE [LARGE SCALE GENOMIC DNA]</scope>
    <source>
        <strain evidence="3">RP-3-7</strain>
    </source>
</reference>
<keyword evidence="1" id="KW-1133">Transmembrane helix</keyword>
<proteinExistence type="predicted"/>
<evidence type="ECO:0000256" key="1">
    <source>
        <dbReference type="SAM" id="Phobius"/>
    </source>
</evidence>
<dbReference type="AlphaFoldDB" id="A0A4Q9GUW4"/>
<evidence type="ECO:0000313" key="3">
    <source>
        <dbReference type="Proteomes" id="UP000294194"/>
    </source>
</evidence>
<protein>
    <recommendedName>
        <fullName evidence="4">Transmembrane protein</fullName>
    </recommendedName>
</protein>
<dbReference type="EMBL" id="SISG01000001">
    <property type="protein sequence ID" value="TBN58585.1"/>
    <property type="molecule type" value="Genomic_DNA"/>
</dbReference>
<feature type="transmembrane region" description="Helical" evidence="1">
    <location>
        <begin position="34"/>
        <end position="55"/>
    </location>
</feature>
<evidence type="ECO:0000313" key="2">
    <source>
        <dbReference type="EMBL" id="TBN58585.1"/>
    </source>
</evidence>
<keyword evidence="1" id="KW-0472">Membrane</keyword>
<comment type="caution">
    <text evidence="2">The sequence shown here is derived from an EMBL/GenBank/DDBJ whole genome shotgun (WGS) entry which is preliminary data.</text>
</comment>
<evidence type="ECO:0008006" key="4">
    <source>
        <dbReference type="Google" id="ProtNLM"/>
    </source>
</evidence>
<keyword evidence="3" id="KW-1185">Reference proteome</keyword>
<keyword evidence="1" id="KW-0812">Transmembrane</keyword>
<accession>A0A4Q9GUW4</accession>
<name>A0A4Q9GUW4_9MICO</name>
<dbReference type="Proteomes" id="UP000294194">
    <property type="component" value="Unassembled WGS sequence"/>
</dbReference>
<organism evidence="2 3">
    <name type="scientific">Glaciihabitans arcticus</name>
    <dbReference type="NCBI Taxonomy" id="2668039"/>
    <lineage>
        <taxon>Bacteria</taxon>
        <taxon>Bacillati</taxon>
        <taxon>Actinomycetota</taxon>
        <taxon>Actinomycetes</taxon>
        <taxon>Micrococcales</taxon>
        <taxon>Microbacteriaceae</taxon>
        <taxon>Glaciihabitans</taxon>
    </lineage>
</organism>
<sequence length="91" mass="9874">MSDLALSAAIRITQAVPTPAPTTPGYSGDEADITPTWVGFVATFLVAILTVLLLVDMNRRVRRVRYREEVRVKLEAEAAEAAASSSQKKKS</sequence>
<gene>
    <name evidence="2" type="ORF">EYE40_08310</name>
</gene>